<feature type="domain" description="GAT" evidence="8">
    <location>
        <begin position="227"/>
        <end position="314"/>
    </location>
</feature>
<feature type="compositionally biased region" description="Polar residues" evidence="6">
    <location>
        <begin position="319"/>
        <end position="334"/>
    </location>
</feature>
<keyword evidence="5" id="KW-0472">Membrane</keyword>
<dbReference type="SUPFAM" id="SSF48464">
    <property type="entry name" value="ENTH/VHS domain"/>
    <property type="match status" value="1"/>
</dbReference>
<dbReference type="PANTHER" id="PTHR46646:SF5">
    <property type="entry name" value="TOM1-LIKE PROTEIN 2"/>
    <property type="match status" value="1"/>
</dbReference>
<comment type="similarity">
    <text evidence="2">Belongs to the TOM1 family.</text>
</comment>
<evidence type="ECO:0000256" key="6">
    <source>
        <dbReference type="SAM" id="MobiDB-lite"/>
    </source>
</evidence>
<dbReference type="PROSITE" id="PS50909">
    <property type="entry name" value="GAT"/>
    <property type="match status" value="1"/>
</dbReference>
<dbReference type="GO" id="GO:0035091">
    <property type="term" value="F:phosphatidylinositol binding"/>
    <property type="evidence" value="ECO:0007669"/>
    <property type="project" value="InterPro"/>
</dbReference>
<comment type="subcellular location">
    <subcellularLocation>
        <location evidence="1">Membrane</location>
        <topology evidence="1">Peripheral membrane protein</topology>
    </subcellularLocation>
</comment>
<keyword evidence="4" id="KW-0653">Protein transport</keyword>
<evidence type="ECO:0000259" key="8">
    <source>
        <dbReference type="PROSITE" id="PS50909"/>
    </source>
</evidence>
<name>A0A7C8Z6K8_OPUST</name>
<dbReference type="SUPFAM" id="SSF89009">
    <property type="entry name" value="GAT-like domain"/>
    <property type="match status" value="1"/>
</dbReference>
<evidence type="ECO:0000313" key="9">
    <source>
        <dbReference type="EMBL" id="MBA4635434.1"/>
    </source>
</evidence>
<evidence type="ECO:0000256" key="4">
    <source>
        <dbReference type="ARBA" id="ARBA00022927"/>
    </source>
</evidence>
<dbReference type="InterPro" id="IPR038425">
    <property type="entry name" value="GAT_sf"/>
</dbReference>
<keyword evidence="3" id="KW-0813">Transport</keyword>
<dbReference type="InterPro" id="IPR044836">
    <property type="entry name" value="TOL_plant"/>
</dbReference>
<dbReference type="GO" id="GO:0043130">
    <property type="term" value="F:ubiquitin binding"/>
    <property type="evidence" value="ECO:0007669"/>
    <property type="project" value="InterPro"/>
</dbReference>
<reference evidence="9" key="2">
    <citation type="submission" date="2020-07" db="EMBL/GenBank/DDBJ databases">
        <authorList>
            <person name="Vera ALvarez R."/>
            <person name="Arias-Moreno D.M."/>
            <person name="Jimenez-Jacinto V."/>
            <person name="Jimenez-Bremont J.F."/>
            <person name="Swaminathan K."/>
            <person name="Moose S.P."/>
            <person name="Guerrero-Gonzalez M.L."/>
            <person name="Marino-Ramirez L."/>
            <person name="Landsman D."/>
            <person name="Rodriguez-Kessler M."/>
            <person name="Delgado-Sanchez P."/>
        </authorList>
    </citation>
    <scope>NUCLEOTIDE SEQUENCE</scope>
    <source>
        <tissue evidence="9">Cladode</tissue>
    </source>
</reference>
<feature type="domain" description="VHS" evidence="7">
    <location>
        <begin position="48"/>
        <end position="177"/>
    </location>
</feature>
<dbReference type="GO" id="GO:0005737">
    <property type="term" value="C:cytoplasm"/>
    <property type="evidence" value="ECO:0007669"/>
    <property type="project" value="UniProtKB-ARBA"/>
</dbReference>
<dbReference type="Gene3D" id="1.20.58.160">
    <property type="match status" value="1"/>
</dbReference>
<dbReference type="GO" id="GO:0016020">
    <property type="term" value="C:membrane"/>
    <property type="evidence" value="ECO:0007669"/>
    <property type="project" value="UniProtKB-SubCell"/>
</dbReference>
<dbReference type="PANTHER" id="PTHR46646">
    <property type="entry name" value="TOM1-LIKE PROTEIN 1"/>
    <property type="match status" value="1"/>
</dbReference>
<accession>A0A7C8Z6K8</accession>
<evidence type="ECO:0000256" key="1">
    <source>
        <dbReference type="ARBA" id="ARBA00004170"/>
    </source>
</evidence>
<dbReference type="Pfam" id="PF03127">
    <property type="entry name" value="GAT"/>
    <property type="match status" value="1"/>
</dbReference>
<proteinExistence type="inferred from homology"/>
<dbReference type="SMART" id="SM00288">
    <property type="entry name" value="VHS"/>
    <property type="match status" value="1"/>
</dbReference>
<feature type="region of interest" description="Disordered" evidence="6">
    <location>
        <begin position="319"/>
        <end position="376"/>
    </location>
</feature>
<evidence type="ECO:0000256" key="2">
    <source>
        <dbReference type="ARBA" id="ARBA00007708"/>
    </source>
</evidence>
<organism evidence="9">
    <name type="scientific">Opuntia streptacantha</name>
    <name type="common">Prickly pear cactus</name>
    <name type="synonym">Opuntia cardona</name>
    <dbReference type="NCBI Taxonomy" id="393608"/>
    <lineage>
        <taxon>Eukaryota</taxon>
        <taxon>Viridiplantae</taxon>
        <taxon>Streptophyta</taxon>
        <taxon>Embryophyta</taxon>
        <taxon>Tracheophyta</taxon>
        <taxon>Spermatophyta</taxon>
        <taxon>Magnoliopsida</taxon>
        <taxon>eudicotyledons</taxon>
        <taxon>Gunneridae</taxon>
        <taxon>Pentapetalae</taxon>
        <taxon>Caryophyllales</taxon>
        <taxon>Cactineae</taxon>
        <taxon>Cactaceae</taxon>
        <taxon>Opuntioideae</taxon>
        <taxon>Opuntia</taxon>
    </lineage>
</organism>
<dbReference type="EMBL" id="GISG01095353">
    <property type="protein sequence ID" value="MBA4635433.1"/>
    <property type="molecule type" value="Transcribed_RNA"/>
</dbReference>
<evidence type="ECO:0000256" key="3">
    <source>
        <dbReference type="ARBA" id="ARBA00022448"/>
    </source>
</evidence>
<dbReference type="CDD" id="cd03561">
    <property type="entry name" value="VHS"/>
    <property type="match status" value="1"/>
</dbReference>
<dbReference type="AlphaFoldDB" id="A0A7C8Z6K8"/>
<dbReference type="GO" id="GO:0043328">
    <property type="term" value="P:protein transport to vacuole involved in ubiquitin-dependent protein catabolic process via the multivesicular body sorting pathway"/>
    <property type="evidence" value="ECO:0007669"/>
    <property type="project" value="InterPro"/>
</dbReference>
<evidence type="ECO:0008006" key="10">
    <source>
        <dbReference type="Google" id="ProtNLM"/>
    </source>
</evidence>
<reference evidence="9" key="1">
    <citation type="journal article" date="2013" name="J. Plant Res.">
        <title>Effect of fungi and light on seed germination of three Opuntia species from semiarid lands of central Mexico.</title>
        <authorList>
            <person name="Delgado-Sanchez P."/>
            <person name="Jimenez-Bremont J.F."/>
            <person name="Guerrero-Gonzalez Mde L."/>
            <person name="Flores J."/>
        </authorList>
    </citation>
    <scope>NUCLEOTIDE SEQUENCE</scope>
    <source>
        <tissue evidence="9">Cladode</tissue>
    </source>
</reference>
<dbReference type="InterPro" id="IPR002014">
    <property type="entry name" value="VHS_dom"/>
</dbReference>
<dbReference type="PROSITE" id="PS50179">
    <property type="entry name" value="VHS"/>
    <property type="match status" value="1"/>
</dbReference>
<evidence type="ECO:0000256" key="5">
    <source>
        <dbReference type="ARBA" id="ARBA00023136"/>
    </source>
</evidence>
<sequence length="376" mass="41614">MDKSKLASIGERLKSGGAQMGRMVSMKVKEMKDKLQAPTPESRIVDQATSPNLESPDWGLNLRICSLINGEELNGAEVVKTIKRKIASSGDSKVQRMALELLEACAMNCEKVFSEIASEKLVEEMVVSLIENPQADKECQVRAMELIRAWGETEDLNYLPVFRQTYENLKRRGMPSQVEDGTLPPMHYSLESYLDQQPLSPSEGYPLPSRDSNGTSGVSVPYNYGNLSTEQTKEFLEITRNSLEVLSSLLISTEEPSFTEDDLTIGMVEKCKESQLVLQTIVRSTADDEGLLFEALNLNDELQKVISQFEEMQISIKSKMQDSNNPRESSSDDPNSPPVIEAVDVDKSTESLQGDNAKSNDAELLGAIAESSSDKK</sequence>
<dbReference type="InterPro" id="IPR004152">
    <property type="entry name" value="GAT_dom"/>
</dbReference>
<dbReference type="InterPro" id="IPR008942">
    <property type="entry name" value="ENTH_VHS"/>
</dbReference>
<evidence type="ECO:0000259" key="7">
    <source>
        <dbReference type="PROSITE" id="PS50179"/>
    </source>
</evidence>
<dbReference type="Gene3D" id="1.25.40.90">
    <property type="match status" value="1"/>
</dbReference>
<feature type="compositionally biased region" description="Polar residues" evidence="6">
    <location>
        <begin position="350"/>
        <end position="359"/>
    </location>
</feature>
<dbReference type="Pfam" id="PF00790">
    <property type="entry name" value="VHS"/>
    <property type="match status" value="1"/>
</dbReference>
<dbReference type="EMBL" id="GISG01095354">
    <property type="protein sequence ID" value="MBA4635434.1"/>
    <property type="molecule type" value="Transcribed_RNA"/>
</dbReference>
<feature type="region of interest" description="Disordered" evidence="6">
    <location>
        <begin position="196"/>
        <end position="217"/>
    </location>
</feature>
<protein>
    <recommendedName>
        <fullName evidence="10">VHS domain-containing protein</fullName>
    </recommendedName>
</protein>